<dbReference type="EMBL" id="CAACVG010007190">
    <property type="protein sequence ID" value="VEN44109.1"/>
    <property type="molecule type" value="Genomic_DNA"/>
</dbReference>
<proteinExistence type="predicted"/>
<dbReference type="Proteomes" id="UP000410492">
    <property type="component" value="Unassembled WGS sequence"/>
</dbReference>
<name>A0A653C912_CALMS</name>
<evidence type="ECO:0000313" key="2">
    <source>
        <dbReference type="Proteomes" id="UP000410492"/>
    </source>
</evidence>
<gene>
    <name evidence="1" type="ORF">CALMAC_LOCUS7027</name>
</gene>
<accession>A0A653C912</accession>
<keyword evidence="2" id="KW-1185">Reference proteome</keyword>
<reference evidence="1 2" key="1">
    <citation type="submission" date="2019-01" db="EMBL/GenBank/DDBJ databases">
        <authorList>
            <person name="Sayadi A."/>
        </authorList>
    </citation>
    <scope>NUCLEOTIDE SEQUENCE [LARGE SCALE GENOMIC DNA]</scope>
</reference>
<evidence type="ECO:0000313" key="1">
    <source>
        <dbReference type="EMBL" id="VEN44109.1"/>
    </source>
</evidence>
<organism evidence="1 2">
    <name type="scientific">Callosobruchus maculatus</name>
    <name type="common">Southern cowpea weevil</name>
    <name type="synonym">Pulse bruchid</name>
    <dbReference type="NCBI Taxonomy" id="64391"/>
    <lineage>
        <taxon>Eukaryota</taxon>
        <taxon>Metazoa</taxon>
        <taxon>Ecdysozoa</taxon>
        <taxon>Arthropoda</taxon>
        <taxon>Hexapoda</taxon>
        <taxon>Insecta</taxon>
        <taxon>Pterygota</taxon>
        <taxon>Neoptera</taxon>
        <taxon>Endopterygota</taxon>
        <taxon>Coleoptera</taxon>
        <taxon>Polyphaga</taxon>
        <taxon>Cucujiformia</taxon>
        <taxon>Chrysomeloidea</taxon>
        <taxon>Chrysomelidae</taxon>
        <taxon>Bruchinae</taxon>
        <taxon>Bruchini</taxon>
        <taxon>Callosobruchus</taxon>
    </lineage>
</organism>
<sequence length="13" mass="1542">MLRFSEIEKGGFQ</sequence>
<dbReference type="OrthoDB" id="6772212at2759"/>
<protein>
    <submittedName>
        <fullName evidence="1">Uncharacterized protein</fullName>
    </submittedName>
</protein>